<dbReference type="AlphaFoldDB" id="A0A0F9I1N5"/>
<reference evidence="1" key="1">
    <citation type="journal article" date="2015" name="Nature">
        <title>Complex archaea that bridge the gap between prokaryotes and eukaryotes.</title>
        <authorList>
            <person name="Spang A."/>
            <person name="Saw J.H."/>
            <person name="Jorgensen S.L."/>
            <person name="Zaremba-Niedzwiedzka K."/>
            <person name="Martijn J."/>
            <person name="Lind A.E."/>
            <person name="van Eijk R."/>
            <person name="Schleper C."/>
            <person name="Guy L."/>
            <person name="Ettema T.J."/>
        </authorList>
    </citation>
    <scope>NUCLEOTIDE SEQUENCE</scope>
</reference>
<dbReference type="EMBL" id="LAZR01013545">
    <property type="protein sequence ID" value="KKM21467.1"/>
    <property type="molecule type" value="Genomic_DNA"/>
</dbReference>
<gene>
    <name evidence="1" type="ORF">LCGC14_1635170</name>
</gene>
<organism evidence="1">
    <name type="scientific">marine sediment metagenome</name>
    <dbReference type="NCBI Taxonomy" id="412755"/>
    <lineage>
        <taxon>unclassified sequences</taxon>
        <taxon>metagenomes</taxon>
        <taxon>ecological metagenomes</taxon>
    </lineage>
</organism>
<sequence>MRAHLEFDTRSLKEFELKVLDSIGFQVVNEIKRKIREIPLIDTGQFINSIHHRITNEGLIIEDGVFYGKFLEFGTTAHFVAPKTKKALRWEEGRKGRLAARKSPKDAKIRFSKGHMVRGIQAHAPFRKGIQVALKNLRV</sequence>
<accession>A0A0F9I1N5</accession>
<evidence type="ECO:0000313" key="1">
    <source>
        <dbReference type="EMBL" id="KKM21467.1"/>
    </source>
</evidence>
<comment type="caution">
    <text evidence="1">The sequence shown here is derived from an EMBL/GenBank/DDBJ whole genome shotgun (WGS) entry which is preliminary data.</text>
</comment>
<evidence type="ECO:0008006" key="2">
    <source>
        <dbReference type="Google" id="ProtNLM"/>
    </source>
</evidence>
<name>A0A0F9I1N5_9ZZZZ</name>
<protein>
    <recommendedName>
        <fullName evidence="2">HK97 gp10 family phage protein</fullName>
    </recommendedName>
</protein>
<proteinExistence type="predicted"/>